<keyword evidence="2" id="KW-1133">Transmembrane helix</keyword>
<organism evidence="3 4">
    <name type="scientific">Alteribacter keqinensis</name>
    <dbReference type="NCBI Taxonomy" id="2483800"/>
    <lineage>
        <taxon>Bacteria</taxon>
        <taxon>Bacillati</taxon>
        <taxon>Bacillota</taxon>
        <taxon>Bacilli</taxon>
        <taxon>Bacillales</taxon>
        <taxon>Bacillaceae</taxon>
        <taxon>Alteribacter</taxon>
    </lineage>
</organism>
<evidence type="ECO:0000313" key="3">
    <source>
        <dbReference type="EMBL" id="RNA70190.1"/>
    </source>
</evidence>
<dbReference type="OrthoDB" id="2718583at2"/>
<accession>A0A3M7TX41</accession>
<proteinExistence type="predicted"/>
<reference evidence="3 4" key="1">
    <citation type="submission" date="2018-10" db="EMBL/GenBank/DDBJ databases">
        <title>Bacillus Keqinensis sp. nov., a moderately halophilic bacterium isolated from a saline-alkaline lake.</title>
        <authorList>
            <person name="Wang H."/>
        </authorList>
    </citation>
    <scope>NUCLEOTIDE SEQUENCE [LARGE SCALE GENOMIC DNA]</scope>
    <source>
        <strain evidence="3 4">KQ-3</strain>
    </source>
</reference>
<dbReference type="AlphaFoldDB" id="A0A3M7TX41"/>
<dbReference type="Proteomes" id="UP000278746">
    <property type="component" value="Unassembled WGS sequence"/>
</dbReference>
<gene>
    <name evidence="3" type="ORF">EBO34_09765</name>
</gene>
<comment type="caution">
    <text evidence="3">The sequence shown here is derived from an EMBL/GenBank/DDBJ whole genome shotgun (WGS) entry which is preliminary data.</text>
</comment>
<evidence type="ECO:0000256" key="2">
    <source>
        <dbReference type="SAM" id="Phobius"/>
    </source>
</evidence>
<feature type="region of interest" description="Disordered" evidence="1">
    <location>
        <begin position="340"/>
        <end position="368"/>
    </location>
</feature>
<keyword evidence="2" id="KW-0472">Membrane</keyword>
<name>A0A3M7TX41_9BACI</name>
<dbReference type="InterPro" id="IPR030832">
    <property type="entry name" value="Acidic_LPXTA"/>
</dbReference>
<keyword evidence="4" id="KW-1185">Reference proteome</keyword>
<dbReference type="EMBL" id="RHIB01000001">
    <property type="protein sequence ID" value="RNA70190.1"/>
    <property type="molecule type" value="Genomic_DNA"/>
</dbReference>
<evidence type="ECO:0000256" key="1">
    <source>
        <dbReference type="SAM" id="MobiDB-lite"/>
    </source>
</evidence>
<dbReference type="NCBIfam" id="TIGR01167">
    <property type="entry name" value="LPXTG_anchor"/>
    <property type="match status" value="1"/>
</dbReference>
<keyword evidence="2" id="KW-0812">Transmembrane</keyword>
<feature type="transmembrane region" description="Helical" evidence="2">
    <location>
        <begin position="377"/>
        <end position="394"/>
    </location>
</feature>
<dbReference type="NCBIfam" id="TIGR04383">
    <property type="entry name" value="acidic_w_LPXTA"/>
    <property type="match status" value="2"/>
</dbReference>
<feature type="compositionally biased region" description="Basic and acidic residues" evidence="1">
    <location>
        <begin position="340"/>
        <end position="361"/>
    </location>
</feature>
<evidence type="ECO:0000313" key="4">
    <source>
        <dbReference type="Proteomes" id="UP000278746"/>
    </source>
</evidence>
<protein>
    <submittedName>
        <fullName evidence="3">Processed acidic surface protein</fullName>
    </submittedName>
</protein>
<sequence length="402" mass="45795">MAVKGLFMSLLAGLFLVVLPSVGSAAPSEKELKSYLQEIEWTKSDLVEYLDFYDLSVEDFEDMEDLRWFLGPVLTPDTWKELLDDLGITEKEALEYLVAYGELEAEESIYDVYKFVFDAEADLYDLSLTPLTDANLAELLKEYELTYDELVALLKENGDSLDNYEYYEDLDGAVWYYLYSDEWDLEFEDIEGLFAEIGLTIEELERLFAHLESLDTDSDAFLEKLEELAWRLMAFEEFDEASELTADQIAELIAIFTELLDLFEMDVTFYLVKGDEKKPVSLQSLMTMTTTNGYDLLIELYNKQGDFLADILLKAELFGWELINGTGNDLKKTHDVIEHQDQTVDKKSESPKKANAEKPAMKTETGAKLPKTATNTASGIAAGLLIMMSGMLFYRRLNVKNG</sequence>